<evidence type="ECO:0000313" key="2">
    <source>
        <dbReference type="Proteomes" id="UP000184041"/>
    </source>
</evidence>
<proteinExistence type="predicted"/>
<dbReference type="RefSeq" id="WP_073068197.1">
    <property type="nucleotide sequence ID" value="NZ_FQUS01000032.1"/>
</dbReference>
<dbReference type="Proteomes" id="UP000184041">
    <property type="component" value="Unassembled WGS sequence"/>
</dbReference>
<sequence>MEYTKKDVANIKENLLESLLVSEHQVEGLIAIIPSISGQETNTIDLSSLNKAKAAIQEAIQQLEKVASAKEE</sequence>
<name>A0A1M5KFW1_9BACT</name>
<evidence type="ECO:0000313" key="1">
    <source>
        <dbReference type="EMBL" id="SHG51736.1"/>
    </source>
</evidence>
<protein>
    <submittedName>
        <fullName evidence="1">Uncharacterized protein</fullName>
    </submittedName>
</protein>
<reference evidence="1 2" key="1">
    <citation type="submission" date="2016-11" db="EMBL/GenBank/DDBJ databases">
        <authorList>
            <person name="Jaros S."/>
            <person name="Januszkiewicz K."/>
            <person name="Wedrychowicz H."/>
        </authorList>
    </citation>
    <scope>NUCLEOTIDE SEQUENCE [LARGE SCALE GENOMIC DNA]</scope>
    <source>
        <strain evidence="1 2">DSM 21986</strain>
    </source>
</reference>
<gene>
    <name evidence="1" type="ORF">SAMN05443144_1323</name>
</gene>
<organism evidence="1 2">
    <name type="scientific">Fodinibius roseus</name>
    <dbReference type="NCBI Taxonomy" id="1194090"/>
    <lineage>
        <taxon>Bacteria</taxon>
        <taxon>Pseudomonadati</taxon>
        <taxon>Balneolota</taxon>
        <taxon>Balneolia</taxon>
        <taxon>Balneolales</taxon>
        <taxon>Balneolaceae</taxon>
        <taxon>Fodinibius</taxon>
    </lineage>
</organism>
<dbReference type="AlphaFoldDB" id="A0A1M5KFW1"/>
<keyword evidence="2" id="KW-1185">Reference proteome</keyword>
<dbReference type="EMBL" id="FQUS01000032">
    <property type="protein sequence ID" value="SHG51736.1"/>
    <property type="molecule type" value="Genomic_DNA"/>
</dbReference>
<accession>A0A1M5KFW1</accession>